<dbReference type="PANTHER" id="PTHR13190:SF1">
    <property type="entry name" value="AUTOPHAGY-RELATED 2, ISOFORM A"/>
    <property type="match status" value="1"/>
</dbReference>
<comment type="catalytic activity">
    <reaction evidence="11">
        <text>a 1,2-diacyl-sn-glycero-3-phosphoethanolamine(in) = a 1,2-diacyl-sn-glycero-3-phosphoethanolamine(out)</text>
        <dbReference type="Rhea" id="RHEA:38895"/>
        <dbReference type="ChEBI" id="CHEBI:64612"/>
    </reaction>
</comment>
<protein>
    <recommendedName>
        <fullName evidence="4">Autophagy-related protein 2</fullName>
    </recommendedName>
</protein>
<reference evidence="13" key="1">
    <citation type="journal article" date="2021" name="Proc. Natl. Acad. Sci. U.S.A.">
        <title>Three genomes in the algal genus Volvox reveal the fate of a haploid sex-determining region after a transition to homothallism.</title>
        <authorList>
            <person name="Yamamoto K."/>
            <person name="Hamaji T."/>
            <person name="Kawai-Toyooka H."/>
            <person name="Matsuzaki R."/>
            <person name="Takahashi F."/>
            <person name="Nishimura Y."/>
            <person name="Kawachi M."/>
            <person name="Noguchi H."/>
            <person name="Minakuchi Y."/>
            <person name="Umen J.G."/>
            <person name="Toyoda A."/>
            <person name="Nozaki H."/>
        </authorList>
    </citation>
    <scope>NUCLEOTIDE SEQUENCE</scope>
    <source>
        <strain evidence="13">NIES-3780</strain>
    </source>
</reference>
<dbReference type="GO" id="GO:0000422">
    <property type="term" value="P:autophagy of mitochondrion"/>
    <property type="evidence" value="ECO:0007669"/>
    <property type="project" value="TreeGrafter"/>
</dbReference>
<evidence type="ECO:0000256" key="10">
    <source>
        <dbReference type="ARBA" id="ARBA00024479"/>
    </source>
</evidence>
<evidence type="ECO:0000313" key="14">
    <source>
        <dbReference type="Proteomes" id="UP000747399"/>
    </source>
</evidence>
<evidence type="ECO:0000256" key="3">
    <source>
        <dbReference type="ARBA" id="ARBA00009714"/>
    </source>
</evidence>
<evidence type="ECO:0000256" key="7">
    <source>
        <dbReference type="ARBA" id="ARBA00023006"/>
    </source>
</evidence>
<sequence length="1206" mass="123034">MLGTTDWLLKRFLKFVLKRNVGKYLSSEIDLEQLDVKLDTGKLELKNLLLNCDAVNKDLGLDGWHVKAGYVGSVNAKVPSLFSSSSQCSVVVNEVMLTVAPAPAVLLPGGGSCPPGYPVRDGSAAPATAFPQDIHLPSQAAPPVTSSSSSGGAISFLLADDFGWTGHGAVMDGIKRIAGSLQSLLQHMRIEASNVLVRVELPHPTEKGRVVTAALKLDLVEFGDLNSPPATSPSTAACNTSLQHQQSNHRGQMYDHKAQTRHSSRPSVGPLGAGDTINAGGPSVAGAAAATTPTSAGTTSRREIAKHIQVKGLSLDLFETTPLLTGASTAVTSTGGSSSPLGSPNNVAASLPPAQSGSGSPPAAVTLVSGPGKHGLQLSVELRMVLPEDAGRPTQIMADLHIGAARLQLLPSHAVCLSALKGALGVQRGPQRMVDPGELGAGAEGGGRNASAEVSASSCASASASMISAAGQWGRRSLFESIMMPNCEDVVAHSLEPYVTGAALSYGDESEFHDAGSRFGSLASSLVSSVTQKGTNLLEYVTAGGSAAVGGAMDWMGAAPAQVQQLSQQPSLGRPSDVHLRLPAGSAVPTAPAMETAAAFAAVATADGAPLPPLAPQPIISVRAHVSHAAFVLCYDTLQSPTHTTPTHTKTTSARGCNGANLGSDNGRAVGTGAASTRWPVNGTTAAATTPSPGTVNPRTAGSLVAELQDLSCDVTLDVAHGNVVSLQAGQLQVYEQLSAAVGASNGMSPGEWGRVPEVLPQAPHRFRPTQPAPARASGSGHGGTATSAASGVCSPKLGARQPGRNAQPTPGSATGNGGNALQTWPILMCASTHMPSVSGSATAPQFQNLQPNASQGTLDKAVANRNTLQTAAVHPVAGAAHASASGYACCLRLCASWGGGEGTGAVGGGYNGYGSGTVSAIPSYDLSVEVLPFTLWLSMPLVQRLTEFMVPLAAEPCKAQVVAKPARPLPRLTLTVVATHVCVLLALVPASPPAVPLLRPPGSPVFLALDVVSPPHPSVESAALAPTPFHGFHHCSHTNQPQHPHQPYTAHHGSVPAQLYGPYGAVRHGVFGGNHQAHGAPPPLHSAFSSGWGGAPSHQYGTYGIMHQGRWAGPGQHWASPAWVVPEPPPLLTVYQAPATDRLIPSQVTTVDLSAGVVELLIVRTAAMGSPRDQSQAGDAVRAAGCSAAQGHPHLWSSGGSGNHN</sequence>
<feature type="compositionally biased region" description="Polar residues" evidence="12">
    <location>
        <begin position="805"/>
        <end position="814"/>
    </location>
</feature>
<dbReference type="GO" id="GO:0000045">
    <property type="term" value="P:autophagosome assembly"/>
    <property type="evidence" value="ECO:0007669"/>
    <property type="project" value="TreeGrafter"/>
</dbReference>
<evidence type="ECO:0000256" key="11">
    <source>
        <dbReference type="ARBA" id="ARBA00024615"/>
    </source>
</evidence>
<feature type="region of interest" description="Disordered" evidence="12">
    <location>
        <begin position="329"/>
        <end position="363"/>
    </location>
</feature>
<dbReference type="GO" id="GO:0034727">
    <property type="term" value="P:piecemeal microautophagy of the nucleus"/>
    <property type="evidence" value="ECO:0007669"/>
    <property type="project" value="TreeGrafter"/>
</dbReference>
<dbReference type="GO" id="GO:0061908">
    <property type="term" value="C:phagophore"/>
    <property type="evidence" value="ECO:0007669"/>
    <property type="project" value="TreeGrafter"/>
</dbReference>
<dbReference type="GO" id="GO:0006869">
    <property type="term" value="P:lipid transport"/>
    <property type="evidence" value="ECO:0007669"/>
    <property type="project" value="UniProtKB-KW"/>
</dbReference>
<evidence type="ECO:0000256" key="12">
    <source>
        <dbReference type="SAM" id="MobiDB-lite"/>
    </source>
</evidence>
<dbReference type="PANTHER" id="PTHR13190">
    <property type="entry name" value="AUTOPHAGY-RELATED 2, ISOFORM A"/>
    <property type="match status" value="1"/>
</dbReference>
<comment type="caution">
    <text evidence="13">The sequence shown here is derived from an EMBL/GenBank/DDBJ whole genome shotgun (WGS) entry which is preliminary data.</text>
</comment>
<evidence type="ECO:0000313" key="13">
    <source>
        <dbReference type="EMBL" id="GIL65394.1"/>
    </source>
</evidence>
<dbReference type="EMBL" id="BNCO01000075">
    <property type="protein sequence ID" value="GIL65394.1"/>
    <property type="molecule type" value="Genomic_DNA"/>
</dbReference>
<evidence type="ECO:0000256" key="6">
    <source>
        <dbReference type="ARBA" id="ARBA00022824"/>
    </source>
</evidence>
<dbReference type="GO" id="GO:0061709">
    <property type="term" value="P:reticulophagy"/>
    <property type="evidence" value="ECO:0007669"/>
    <property type="project" value="TreeGrafter"/>
</dbReference>
<keyword evidence="6" id="KW-0256">Endoplasmic reticulum</keyword>
<evidence type="ECO:0000256" key="9">
    <source>
        <dbReference type="ARBA" id="ARBA00023136"/>
    </source>
</evidence>
<feature type="compositionally biased region" description="Polar residues" evidence="12">
    <location>
        <begin position="228"/>
        <end position="250"/>
    </location>
</feature>
<evidence type="ECO:0000256" key="1">
    <source>
        <dbReference type="ARBA" id="ARBA00004406"/>
    </source>
</evidence>
<evidence type="ECO:0000256" key="2">
    <source>
        <dbReference type="ARBA" id="ARBA00004623"/>
    </source>
</evidence>
<keyword evidence="14" id="KW-1185">Reference proteome</keyword>
<comment type="catalytic activity">
    <reaction evidence="10">
        <text>a 1,2-diacyl-sn-glycero-3-phospho-L-serine(in) = a 1,2-diacyl-sn-glycero-3-phospho-L-serine(out)</text>
        <dbReference type="Rhea" id="RHEA:38663"/>
        <dbReference type="ChEBI" id="CHEBI:57262"/>
    </reaction>
</comment>
<dbReference type="GO" id="GO:0034045">
    <property type="term" value="C:phagophore assembly site membrane"/>
    <property type="evidence" value="ECO:0007669"/>
    <property type="project" value="UniProtKB-SubCell"/>
</dbReference>
<keyword evidence="5" id="KW-0813">Transport</keyword>
<evidence type="ECO:0000256" key="4">
    <source>
        <dbReference type="ARBA" id="ARBA00018070"/>
    </source>
</evidence>
<evidence type="ECO:0000256" key="8">
    <source>
        <dbReference type="ARBA" id="ARBA00023055"/>
    </source>
</evidence>
<dbReference type="GO" id="GO:0061723">
    <property type="term" value="P:glycophagy"/>
    <property type="evidence" value="ECO:0007669"/>
    <property type="project" value="TreeGrafter"/>
</dbReference>
<organism evidence="13 14">
    <name type="scientific">Volvox africanus</name>
    <dbReference type="NCBI Taxonomy" id="51714"/>
    <lineage>
        <taxon>Eukaryota</taxon>
        <taxon>Viridiplantae</taxon>
        <taxon>Chlorophyta</taxon>
        <taxon>core chlorophytes</taxon>
        <taxon>Chlorophyceae</taxon>
        <taxon>CS clade</taxon>
        <taxon>Chlamydomonadales</taxon>
        <taxon>Volvocaceae</taxon>
        <taxon>Volvox</taxon>
    </lineage>
</organism>
<dbReference type="GO" id="GO:0043495">
    <property type="term" value="F:protein-membrane adaptor activity"/>
    <property type="evidence" value="ECO:0007669"/>
    <property type="project" value="TreeGrafter"/>
</dbReference>
<proteinExistence type="inferred from homology"/>
<evidence type="ECO:0000256" key="5">
    <source>
        <dbReference type="ARBA" id="ARBA00022448"/>
    </source>
</evidence>
<dbReference type="AlphaFoldDB" id="A0A8J4F9D3"/>
<dbReference type="Proteomes" id="UP000747399">
    <property type="component" value="Unassembled WGS sequence"/>
</dbReference>
<comment type="similarity">
    <text evidence="3">Belongs to the ATG2 family.</text>
</comment>
<gene>
    <name evidence="13" type="ORF">Vafri_19137</name>
</gene>
<accession>A0A8J4F9D3</accession>
<feature type="compositionally biased region" description="Low complexity" evidence="12">
    <location>
        <begin position="279"/>
        <end position="299"/>
    </location>
</feature>
<keyword evidence="9" id="KW-0472">Membrane</keyword>
<feature type="region of interest" description="Disordered" evidence="12">
    <location>
        <begin position="671"/>
        <end position="696"/>
    </location>
</feature>
<name>A0A8J4F9D3_9CHLO</name>
<dbReference type="GO" id="GO:0005789">
    <property type="term" value="C:endoplasmic reticulum membrane"/>
    <property type="evidence" value="ECO:0007669"/>
    <property type="project" value="UniProtKB-SubCell"/>
</dbReference>
<comment type="subcellular location">
    <subcellularLocation>
        <location evidence="1">Endoplasmic reticulum membrane</location>
        <topology evidence="1">Peripheral membrane protein</topology>
    </subcellularLocation>
    <subcellularLocation>
        <location evidence="2">Preautophagosomal structure membrane</location>
        <topology evidence="2">Peripheral membrane protein</topology>
    </subcellularLocation>
</comment>
<feature type="region of interest" description="Disordered" evidence="12">
    <location>
        <begin position="764"/>
        <end position="819"/>
    </location>
</feature>
<feature type="region of interest" description="Disordered" evidence="12">
    <location>
        <begin position="226"/>
        <end position="301"/>
    </location>
</feature>
<keyword evidence="7" id="KW-0072">Autophagy</keyword>
<keyword evidence="8" id="KW-0445">Lipid transport</keyword>
<dbReference type="GO" id="GO:0032266">
    <property type="term" value="F:phosphatidylinositol-3-phosphate binding"/>
    <property type="evidence" value="ECO:0007669"/>
    <property type="project" value="TreeGrafter"/>
</dbReference>
<dbReference type="InterPro" id="IPR026849">
    <property type="entry name" value="ATG2"/>
</dbReference>